<dbReference type="SUPFAM" id="SSF55729">
    <property type="entry name" value="Acyl-CoA N-acyltransferases (Nat)"/>
    <property type="match status" value="1"/>
</dbReference>
<evidence type="ECO:0000313" key="5">
    <source>
        <dbReference type="EMBL" id="KAK7031940.1"/>
    </source>
</evidence>
<sequence>MNAVTNVGCVTRPILPRSCPPSRNLRKSSKMNIRLAKPEDLPHIQAANLQNLPENYSMKFWMYHILSWPQISFVAEDNKGRIVGYVLARVDAEEEDDTGTRKDFDKEPEIHGHVNSISVLRSYRRLGLARKLMLLSQEAMSTIYKSSFVSLHVRKSNKAAISLYRDSLGFRVDKVEHKYYGDGEDALSMRLDLPKQSI</sequence>
<feature type="domain" description="N-acetyltransferase" evidence="4">
    <location>
        <begin position="31"/>
        <end position="194"/>
    </location>
</feature>
<keyword evidence="6" id="KW-1185">Reference proteome</keyword>
<evidence type="ECO:0000256" key="3">
    <source>
        <dbReference type="ARBA" id="ARBA00025786"/>
    </source>
</evidence>
<dbReference type="InterPro" id="IPR016181">
    <property type="entry name" value="Acyl_CoA_acyltransferase"/>
</dbReference>
<proteinExistence type="inferred from homology"/>
<name>A0AAW0BZ66_9AGAR</name>
<evidence type="ECO:0000256" key="1">
    <source>
        <dbReference type="ARBA" id="ARBA00022679"/>
    </source>
</evidence>
<evidence type="ECO:0000259" key="4">
    <source>
        <dbReference type="PROSITE" id="PS51186"/>
    </source>
</evidence>
<reference evidence="5 6" key="1">
    <citation type="journal article" date="2024" name="J Genomics">
        <title>Draft genome sequencing and assembly of Favolaschia claudopus CIRM-BRFM 2984 isolated from oak limbs.</title>
        <authorList>
            <person name="Navarro D."/>
            <person name="Drula E."/>
            <person name="Chaduli D."/>
            <person name="Cazenave R."/>
            <person name="Ahrendt S."/>
            <person name="Wang J."/>
            <person name="Lipzen A."/>
            <person name="Daum C."/>
            <person name="Barry K."/>
            <person name="Grigoriev I.V."/>
            <person name="Favel A."/>
            <person name="Rosso M.N."/>
            <person name="Martin F."/>
        </authorList>
    </citation>
    <scope>NUCLEOTIDE SEQUENCE [LARGE SCALE GENOMIC DNA]</scope>
    <source>
        <strain evidence="5 6">CIRM-BRFM 2984</strain>
    </source>
</reference>
<keyword evidence="1" id="KW-0808">Transferase</keyword>
<dbReference type="Proteomes" id="UP001362999">
    <property type="component" value="Unassembled WGS sequence"/>
</dbReference>
<dbReference type="PANTHER" id="PTHR23091">
    <property type="entry name" value="N-TERMINAL ACETYLTRANSFERASE"/>
    <property type="match status" value="1"/>
</dbReference>
<dbReference type="Pfam" id="PF00583">
    <property type="entry name" value="Acetyltransf_1"/>
    <property type="match status" value="1"/>
</dbReference>
<dbReference type="GO" id="GO:0031415">
    <property type="term" value="C:NatA complex"/>
    <property type="evidence" value="ECO:0007669"/>
    <property type="project" value="InterPro"/>
</dbReference>
<dbReference type="PROSITE" id="PS51186">
    <property type="entry name" value="GNAT"/>
    <property type="match status" value="1"/>
</dbReference>
<dbReference type="EMBL" id="JAWWNJ010000024">
    <property type="protein sequence ID" value="KAK7031940.1"/>
    <property type="molecule type" value="Genomic_DNA"/>
</dbReference>
<evidence type="ECO:0000256" key="2">
    <source>
        <dbReference type="ARBA" id="ARBA00023315"/>
    </source>
</evidence>
<comment type="similarity">
    <text evidence="3">Belongs to the acetyltransferase family. ARD1 subfamily.</text>
</comment>
<dbReference type="CDD" id="cd04301">
    <property type="entry name" value="NAT_SF"/>
    <property type="match status" value="1"/>
</dbReference>
<protein>
    <submittedName>
        <fullName evidence="5">N-acetyltransferase domain-containing protein</fullName>
    </submittedName>
</protein>
<keyword evidence="2" id="KW-0012">Acyltransferase</keyword>
<dbReference type="InterPro" id="IPR045047">
    <property type="entry name" value="Ard1-like"/>
</dbReference>
<dbReference type="AlphaFoldDB" id="A0AAW0BZ66"/>
<dbReference type="InterPro" id="IPR000182">
    <property type="entry name" value="GNAT_dom"/>
</dbReference>
<comment type="caution">
    <text evidence="5">The sequence shown here is derived from an EMBL/GenBank/DDBJ whole genome shotgun (WGS) entry which is preliminary data.</text>
</comment>
<dbReference type="GO" id="GO:1990190">
    <property type="term" value="F:protein-N-terminal-glutamate acetyltransferase activity"/>
    <property type="evidence" value="ECO:0007669"/>
    <property type="project" value="TreeGrafter"/>
</dbReference>
<dbReference type="Gene3D" id="3.40.630.30">
    <property type="match status" value="1"/>
</dbReference>
<gene>
    <name evidence="5" type="ORF">R3P38DRAFT_2926165</name>
</gene>
<dbReference type="GO" id="GO:1990189">
    <property type="term" value="F:protein N-terminal-serine acetyltransferase activity"/>
    <property type="evidence" value="ECO:0007669"/>
    <property type="project" value="TreeGrafter"/>
</dbReference>
<evidence type="ECO:0000313" key="6">
    <source>
        <dbReference type="Proteomes" id="UP001362999"/>
    </source>
</evidence>
<dbReference type="PANTHER" id="PTHR23091:SF4">
    <property type="entry name" value="N-TERMINAL AMINO-ACID N(ALPHA)-ACETYLTRANSFERASE NATA"/>
    <property type="match status" value="1"/>
</dbReference>
<organism evidence="5 6">
    <name type="scientific">Favolaschia claudopus</name>
    <dbReference type="NCBI Taxonomy" id="2862362"/>
    <lineage>
        <taxon>Eukaryota</taxon>
        <taxon>Fungi</taxon>
        <taxon>Dikarya</taxon>
        <taxon>Basidiomycota</taxon>
        <taxon>Agaricomycotina</taxon>
        <taxon>Agaricomycetes</taxon>
        <taxon>Agaricomycetidae</taxon>
        <taxon>Agaricales</taxon>
        <taxon>Marasmiineae</taxon>
        <taxon>Mycenaceae</taxon>
        <taxon>Favolaschia</taxon>
    </lineage>
</organism>
<accession>A0AAW0BZ66</accession>